<dbReference type="GO" id="GO:0005634">
    <property type="term" value="C:nucleus"/>
    <property type="evidence" value="ECO:0007669"/>
    <property type="project" value="TreeGrafter"/>
</dbReference>
<dbReference type="EMBL" id="GL996515">
    <property type="protein sequence ID" value="EGV65127.1"/>
    <property type="molecule type" value="Genomic_DNA"/>
</dbReference>
<dbReference type="PANTHER" id="PTHR16291:SF0">
    <property type="entry name" value="NUCLEAR CAP-BINDING PROTEIN SUBUNIT 3"/>
    <property type="match status" value="1"/>
</dbReference>
<organism evidence="3">
    <name type="scientific">Candida tenuis (strain ATCC 10573 / BCRC 21748 / CBS 615 / JCM 9827 / NBRC 10315 / NRRL Y-1498 / VKM Y-70)</name>
    <name type="common">Yeast</name>
    <name type="synonym">Yamadazyma tenuis</name>
    <dbReference type="NCBI Taxonomy" id="590646"/>
    <lineage>
        <taxon>Eukaryota</taxon>
        <taxon>Fungi</taxon>
        <taxon>Dikarya</taxon>
        <taxon>Ascomycota</taxon>
        <taxon>Saccharomycotina</taxon>
        <taxon>Pichiomycetes</taxon>
        <taxon>Debaryomycetaceae</taxon>
        <taxon>Yamadazyma</taxon>
    </lineage>
</organism>
<feature type="compositionally biased region" description="Basic and acidic residues" evidence="1">
    <location>
        <begin position="244"/>
        <end position="256"/>
    </location>
</feature>
<protein>
    <submittedName>
        <fullName evidence="2">Uncharacterized protein</fullName>
    </submittedName>
</protein>
<dbReference type="KEGG" id="cten:18247013"/>
<dbReference type="GO" id="GO:0003729">
    <property type="term" value="F:mRNA binding"/>
    <property type="evidence" value="ECO:0007669"/>
    <property type="project" value="InterPro"/>
</dbReference>
<dbReference type="GeneID" id="18247013"/>
<feature type="region of interest" description="Disordered" evidence="1">
    <location>
        <begin position="225"/>
        <end position="296"/>
    </location>
</feature>
<dbReference type="OrthoDB" id="422106at2759"/>
<name>G3B2V0_CANTC</name>
<dbReference type="eggNOG" id="ENOG502SBFU">
    <property type="taxonomic scope" value="Eukaryota"/>
</dbReference>
<gene>
    <name evidence="2" type="ORF">CANTEDRAFT_113546</name>
</gene>
<proteinExistence type="predicted"/>
<accession>G3B2V0</accession>
<dbReference type="EMBL" id="GL996515">
    <property type="protein sequence ID" value="EGV65128.1"/>
    <property type="molecule type" value="Genomic_DNA"/>
</dbReference>
<dbReference type="GO" id="GO:0000340">
    <property type="term" value="F:RNA 7-methylguanosine cap binding"/>
    <property type="evidence" value="ECO:0007669"/>
    <property type="project" value="InterPro"/>
</dbReference>
<reference evidence="2 3" key="1">
    <citation type="journal article" date="2011" name="Proc. Natl. Acad. Sci. U.S.A.">
        <title>Comparative genomics of xylose-fermenting fungi for enhanced biofuel production.</title>
        <authorList>
            <person name="Wohlbach D.J."/>
            <person name="Kuo A."/>
            <person name="Sato T.K."/>
            <person name="Potts K.M."/>
            <person name="Salamov A.A."/>
            <person name="LaButti K.M."/>
            <person name="Sun H."/>
            <person name="Clum A."/>
            <person name="Pangilinan J.L."/>
            <person name="Lindquist E.A."/>
            <person name="Lucas S."/>
            <person name="Lapidus A."/>
            <person name="Jin M."/>
            <person name="Gunawan C."/>
            <person name="Balan V."/>
            <person name="Dale B.E."/>
            <person name="Jeffries T.W."/>
            <person name="Zinkel R."/>
            <person name="Barry K.W."/>
            <person name="Grigoriev I.V."/>
            <person name="Gasch A.P."/>
        </authorList>
    </citation>
    <scope>NUCLEOTIDE SEQUENCE [LARGE SCALE GENOMIC DNA]</scope>
    <source>
        <strain evidence="2">ATCC 10573</strain>
        <strain evidence="3">ATCC 10573 / BCRC 21748 / CBS 615 / JCM 9827 / NBRC 10315 / NRRL Y-1498 / VKM Y-70</strain>
    </source>
</reference>
<dbReference type="STRING" id="590646.G3B2V0"/>
<evidence type="ECO:0000313" key="2">
    <source>
        <dbReference type="EMBL" id="EGV65127.1"/>
    </source>
</evidence>
<dbReference type="Proteomes" id="UP000000707">
    <property type="component" value="Unassembled WGS sequence"/>
</dbReference>
<sequence>MTDEIPEPAPYGGLLVQSIEDENDRAKRLAEQTVDVSVNGTSETLRPEAIHIRGVNSLSTKNIEAFINYYVNYVVTTENNEESGLPTTTYTPVSGDAQRKFRVQWINDGAVNIVFTTHEDATHALDQISITGANPAVVPMPVIYQVNLLVQERETKPYTPVIEFQKRTTLAHRLGVETETSEAQTSNMDEDESAVVLYARLSFQSDRKVKNAAVYSRYYLLHGEPERRPHKKRPINPKKRRHQRDYSDDLFADKLQARARPRGREEVEDLFADAMARIDRSRSPTRDRSRSPMRDE</sequence>
<dbReference type="PANTHER" id="PTHR16291">
    <property type="entry name" value="NUCLEAR CAP-BINDING PROTEIN SUBUNIT 3"/>
    <property type="match status" value="1"/>
</dbReference>
<dbReference type="AlphaFoldDB" id="G3B2V0"/>
<keyword evidence="3" id="KW-1185">Reference proteome</keyword>
<evidence type="ECO:0000256" key="1">
    <source>
        <dbReference type="SAM" id="MobiDB-lite"/>
    </source>
</evidence>
<dbReference type="RefSeq" id="XP_006685934.1">
    <property type="nucleotide sequence ID" value="XM_006685871.1"/>
</dbReference>
<evidence type="ECO:0000313" key="3">
    <source>
        <dbReference type="Proteomes" id="UP000000707"/>
    </source>
</evidence>
<feature type="compositionally biased region" description="Basic and acidic residues" evidence="1">
    <location>
        <begin position="276"/>
        <end position="296"/>
    </location>
</feature>
<dbReference type="HOGENOM" id="CLU_836769_0_0_1"/>
<dbReference type="Pfam" id="PF10309">
    <property type="entry name" value="NCBP3"/>
    <property type="match status" value="1"/>
</dbReference>
<feature type="compositionally biased region" description="Basic residues" evidence="1">
    <location>
        <begin position="228"/>
        <end position="243"/>
    </location>
</feature>
<dbReference type="InterPro" id="IPR019416">
    <property type="entry name" value="NCBP3"/>
</dbReference>